<dbReference type="AlphaFoldDB" id="A0A806TAI1"/>
<evidence type="ECO:0000313" key="4">
    <source>
        <dbReference type="EMBL" id="AKM52279.1"/>
    </source>
</evidence>
<reference evidence="4 5" key="1">
    <citation type="journal article" date="2013" name="Genome Announc.">
        <title>Draft Genome Sequence of Lactobacillus fermentum Strain 3872.</title>
        <authorList>
            <person name="Karlyshev A.V."/>
            <person name="Raju K."/>
            <person name="Abramov V.M."/>
        </authorList>
    </citation>
    <scope>NUCLEOTIDE SEQUENCE [LARGE SCALE GENOMIC DNA]</scope>
    <source>
        <strain evidence="4 5">3872</strain>
    </source>
</reference>
<dbReference type="GO" id="GO:0004040">
    <property type="term" value="F:amidase activity"/>
    <property type="evidence" value="ECO:0007669"/>
    <property type="project" value="InterPro"/>
</dbReference>
<gene>
    <name evidence="4" type="ORF">N573_008905</name>
</gene>
<evidence type="ECO:0000313" key="5">
    <source>
        <dbReference type="Proteomes" id="UP000016629"/>
    </source>
</evidence>
<evidence type="ECO:0000256" key="1">
    <source>
        <dbReference type="ARBA" id="ARBA00010266"/>
    </source>
</evidence>
<dbReference type="InterPro" id="IPR002901">
    <property type="entry name" value="MGlyc_endo_b_GlcNAc-like_dom"/>
</dbReference>
<dbReference type="PANTHER" id="PTHR33308">
    <property type="entry name" value="PEPTIDOGLYCAN HYDROLASE FLGJ"/>
    <property type="match status" value="1"/>
</dbReference>
<reference evidence="4 5" key="2">
    <citation type="journal article" name="FEMS Microbiol. Lett.">
        <title>Lactobacillus fermentum 3872 genome sequencing reveals plasmid and chromosomal genes potentially involved in a probiotic activity.</title>
        <authorList>
            <person name="Lehri B."/>
            <person name="Seddon A.M."/>
            <person name="Karlyshev A.V."/>
        </authorList>
    </citation>
    <scope>NUCLEOTIDE SEQUENCE [LARGE SCALE GENOMIC DNA]</scope>
    <source>
        <strain evidence="4 5">3872</strain>
    </source>
</reference>
<evidence type="ECO:0000256" key="2">
    <source>
        <dbReference type="ARBA" id="ARBA00022801"/>
    </source>
</evidence>
<proteinExistence type="inferred from homology"/>
<dbReference type="InterPro" id="IPR051056">
    <property type="entry name" value="Glycosyl_Hydrolase_73"/>
</dbReference>
<evidence type="ECO:0000259" key="3">
    <source>
        <dbReference type="SMART" id="SM00047"/>
    </source>
</evidence>
<name>A0A806TAI1_LIMFE</name>
<organism evidence="4 5">
    <name type="scientific">Limosilactobacillus fermentum 3872</name>
    <dbReference type="NCBI Taxonomy" id="1381124"/>
    <lineage>
        <taxon>Bacteria</taxon>
        <taxon>Bacillati</taxon>
        <taxon>Bacillota</taxon>
        <taxon>Bacilli</taxon>
        <taxon>Lactobacillales</taxon>
        <taxon>Lactobacillaceae</taxon>
        <taxon>Limosilactobacillus</taxon>
    </lineage>
</organism>
<dbReference type="EMBL" id="CP011536">
    <property type="protein sequence ID" value="AKM52279.1"/>
    <property type="molecule type" value="Genomic_DNA"/>
</dbReference>
<dbReference type="Gene3D" id="4.10.80.30">
    <property type="entry name" value="DNA polymerase, domain 6"/>
    <property type="match status" value="1"/>
</dbReference>
<dbReference type="SMART" id="SM00047">
    <property type="entry name" value="LYZ2"/>
    <property type="match status" value="1"/>
</dbReference>
<accession>A0A806TAI1</accession>
<dbReference type="Proteomes" id="UP000016629">
    <property type="component" value="Chromosome"/>
</dbReference>
<dbReference type="Gene3D" id="1.10.530.10">
    <property type="match status" value="1"/>
</dbReference>
<protein>
    <recommendedName>
        <fullName evidence="3">Mannosyl-glycoprotein endo-beta-N-acetylglucosamidase-like domain-containing protein</fullName>
    </recommendedName>
</protein>
<comment type="similarity">
    <text evidence="1">Belongs to the glycosyl hydrolase 73 family.</text>
</comment>
<sequence>MTGVVSWQGSLYYFDPSSYLLKTSGSVVSGNSAYSVASDGKLTLLTGNQAFLMIIKQAAIDGWKKYGVLPSVTAAQAILESGWGKSTLATEAYNLFGIKGSYNGQSVTMLTAEYGSSGYYYIYDQFRKYPSYYQSIEDHGYFLASNSRYSNLLWNRNYSTVTYLLHEDGYATDPNYASSLNSVITANGLTSWDYEAFNS</sequence>
<feature type="domain" description="Mannosyl-glycoprotein endo-beta-N-acetylglucosamidase-like" evidence="3">
    <location>
        <begin position="41"/>
        <end position="193"/>
    </location>
</feature>
<dbReference type="PANTHER" id="PTHR33308:SF9">
    <property type="entry name" value="PEPTIDOGLYCAN HYDROLASE FLGJ"/>
    <property type="match status" value="1"/>
</dbReference>
<dbReference type="PRINTS" id="PR01002">
    <property type="entry name" value="FLGFLGJ"/>
</dbReference>
<dbReference type="Pfam" id="PF01832">
    <property type="entry name" value="Glucosaminidase"/>
    <property type="match status" value="1"/>
</dbReference>
<keyword evidence="2" id="KW-0378">Hydrolase</keyword>